<gene>
    <name evidence="1" type="ORF">FSB78_01900</name>
</gene>
<organism evidence="1 2">
    <name type="scientific">Sphingomonas ginsenosidivorax</name>
    <dbReference type="NCBI Taxonomy" id="862135"/>
    <lineage>
        <taxon>Bacteria</taxon>
        <taxon>Pseudomonadati</taxon>
        <taxon>Pseudomonadota</taxon>
        <taxon>Alphaproteobacteria</taxon>
        <taxon>Sphingomonadales</taxon>
        <taxon>Sphingomonadaceae</taxon>
        <taxon>Sphingomonas</taxon>
    </lineage>
</organism>
<evidence type="ECO:0000313" key="2">
    <source>
        <dbReference type="Proteomes" id="UP000321250"/>
    </source>
</evidence>
<accession>A0A5C6UIP5</accession>
<protein>
    <recommendedName>
        <fullName evidence="3">Lipoprotein</fullName>
    </recommendedName>
</protein>
<keyword evidence="2" id="KW-1185">Reference proteome</keyword>
<dbReference type="Proteomes" id="UP000321250">
    <property type="component" value="Unassembled WGS sequence"/>
</dbReference>
<name>A0A5C6UIP5_9SPHN</name>
<dbReference type="OrthoDB" id="7425063at2"/>
<proteinExistence type="predicted"/>
<dbReference type="AlphaFoldDB" id="A0A5C6UIP5"/>
<dbReference type="EMBL" id="VOQR01000001">
    <property type="protein sequence ID" value="TXC72692.1"/>
    <property type="molecule type" value="Genomic_DNA"/>
</dbReference>
<sequence>MLAASTLLLVLGGCASKGEVDATGGITAVRSVCPSVAIPAATGDVTLFQGAGRDQGSIDVAALMTNVRSSCSDATDQIGTTVTFDVRARRTRTDGARDVQLPYFITVVRGGSAVVAKRIGRVSLHFDAGQPLAQAQGQATATVSRAAATLSADVREKLTRKRKAGDQDAAVDPLSQPDVRQAVLRASFEALVGFQLTDEQLKYNATR</sequence>
<comment type="caution">
    <text evidence="1">The sequence shown here is derived from an EMBL/GenBank/DDBJ whole genome shotgun (WGS) entry which is preliminary data.</text>
</comment>
<evidence type="ECO:0008006" key="3">
    <source>
        <dbReference type="Google" id="ProtNLM"/>
    </source>
</evidence>
<evidence type="ECO:0000313" key="1">
    <source>
        <dbReference type="EMBL" id="TXC72692.1"/>
    </source>
</evidence>
<reference evidence="1 2" key="1">
    <citation type="journal article" date="2013" name="Antonie Van Leeuwenhoek">
        <title>Sphingomonas ginsenosidivorax sp. nov., with the ability to transform ginsenosides.</title>
        <authorList>
            <person name="Jin X.F."/>
            <person name="Kim J.K."/>
            <person name="Liu Q.M."/>
            <person name="Kang M.S."/>
            <person name="He D."/>
            <person name="Jin F.X."/>
            <person name="Kim S.C."/>
            <person name="Im W.T."/>
        </authorList>
    </citation>
    <scope>NUCLEOTIDE SEQUENCE [LARGE SCALE GENOMIC DNA]</scope>
    <source>
        <strain evidence="1 2">KHI67</strain>
    </source>
</reference>